<feature type="region of interest" description="Disordered" evidence="1">
    <location>
        <begin position="116"/>
        <end position="211"/>
    </location>
</feature>
<gene>
    <name evidence="2" type="ORF">GJ744_006488</name>
</gene>
<dbReference type="EMBL" id="JAACFV010000003">
    <property type="protein sequence ID" value="KAF7513874.1"/>
    <property type="molecule type" value="Genomic_DNA"/>
</dbReference>
<feature type="compositionally biased region" description="Polar residues" evidence="1">
    <location>
        <begin position="186"/>
        <end position="196"/>
    </location>
</feature>
<feature type="compositionally biased region" description="Polar residues" evidence="1">
    <location>
        <begin position="347"/>
        <end position="360"/>
    </location>
</feature>
<name>A0A8H7AUP5_9EURO</name>
<accession>A0A8H7AUP5</accession>
<feature type="compositionally biased region" description="Polar residues" evidence="1">
    <location>
        <begin position="287"/>
        <end position="316"/>
    </location>
</feature>
<feature type="compositionally biased region" description="Pro residues" evidence="1">
    <location>
        <begin position="376"/>
        <end position="395"/>
    </location>
</feature>
<feature type="region of interest" description="Disordered" evidence="1">
    <location>
        <begin position="227"/>
        <end position="442"/>
    </location>
</feature>
<organism evidence="2 3">
    <name type="scientific">Endocarpon pusillum</name>
    <dbReference type="NCBI Taxonomy" id="364733"/>
    <lineage>
        <taxon>Eukaryota</taxon>
        <taxon>Fungi</taxon>
        <taxon>Dikarya</taxon>
        <taxon>Ascomycota</taxon>
        <taxon>Pezizomycotina</taxon>
        <taxon>Eurotiomycetes</taxon>
        <taxon>Chaetothyriomycetidae</taxon>
        <taxon>Verrucariales</taxon>
        <taxon>Verrucariaceae</taxon>
        <taxon>Endocarpon</taxon>
    </lineage>
</organism>
<reference evidence="2" key="1">
    <citation type="submission" date="2020-02" db="EMBL/GenBank/DDBJ databases">
        <authorList>
            <person name="Palmer J.M."/>
        </authorList>
    </citation>
    <scope>NUCLEOTIDE SEQUENCE</scope>
    <source>
        <strain evidence="2">EPUS1.4</strain>
        <tissue evidence="2">Thallus</tissue>
    </source>
</reference>
<feature type="region of interest" description="Disordered" evidence="1">
    <location>
        <begin position="80"/>
        <end position="100"/>
    </location>
</feature>
<comment type="caution">
    <text evidence="2">The sequence shown here is derived from an EMBL/GenBank/DDBJ whole genome shotgun (WGS) entry which is preliminary data.</text>
</comment>
<evidence type="ECO:0000313" key="3">
    <source>
        <dbReference type="Proteomes" id="UP000606974"/>
    </source>
</evidence>
<feature type="compositionally biased region" description="Low complexity" evidence="1">
    <location>
        <begin position="317"/>
        <end position="326"/>
    </location>
</feature>
<evidence type="ECO:0000256" key="1">
    <source>
        <dbReference type="SAM" id="MobiDB-lite"/>
    </source>
</evidence>
<feature type="compositionally biased region" description="Pro residues" evidence="1">
    <location>
        <begin position="172"/>
        <end position="182"/>
    </location>
</feature>
<feature type="compositionally biased region" description="Basic and acidic residues" evidence="1">
    <location>
        <begin position="15"/>
        <end position="28"/>
    </location>
</feature>
<keyword evidence="3" id="KW-1185">Reference proteome</keyword>
<dbReference type="Proteomes" id="UP000606974">
    <property type="component" value="Unassembled WGS sequence"/>
</dbReference>
<proteinExistence type="predicted"/>
<feature type="compositionally biased region" description="Low complexity" evidence="1">
    <location>
        <begin position="361"/>
        <end position="375"/>
    </location>
</feature>
<feature type="compositionally biased region" description="Low complexity" evidence="1">
    <location>
        <begin position="273"/>
        <end position="286"/>
    </location>
</feature>
<dbReference type="AlphaFoldDB" id="A0A8H7AUP5"/>
<evidence type="ECO:0000313" key="2">
    <source>
        <dbReference type="EMBL" id="KAF7513874.1"/>
    </source>
</evidence>
<feature type="region of interest" description="Disordered" evidence="1">
    <location>
        <begin position="1"/>
        <end position="56"/>
    </location>
</feature>
<feature type="compositionally biased region" description="Low complexity" evidence="1">
    <location>
        <begin position="40"/>
        <end position="49"/>
    </location>
</feature>
<protein>
    <submittedName>
        <fullName evidence="2">Uncharacterized protein</fullName>
    </submittedName>
</protein>
<dbReference type="OrthoDB" id="3357271at2759"/>
<sequence>MSNITGVLRGGWHPKGRDGGRESWRGDFKGVNQVAGLIGKGKNTSTRSGTTGGSDHISRPLAALKDPAAFGPPPKNVNFHGGAALPNQTTPDRRSLGAPLPQPVIESAERAVHVGGELEAGPDVKPTGPRLPYRANRTGLKTDHLPPPPLHRAAKADSGTAQETGIAQAPPKQKPSLPPRLPPRSNSSGLTSSVANISPPPTYDSAVNEPKPAANSYINQEAASGLGKAGISVPGLGIGQNQRTIPAEDNHSASSPPPQFNELASRFSRLNRTSTTPQPSSSPSSQAQGTILAQKQSAIQTAQSLHKDPTSVSVTDAQAAANTANNFRERHQEHIAAGAQKAKSLNKKYNITGRMNSFLEQQSAPAQQQPQQQQPQPAPQAPAQVPSPIPNPPAVTTPDLTNRKAPPPPPPKKPNAMHGQLMGVGGGQAPPPVPLGTKPSLG</sequence>